<protein>
    <submittedName>
        <fullName evidence="1">AMP-binding protein</fullName>
    </submittedName>
</protein>
<dbReference type="GO" id="GO:0031177">
    <property type="term" value="F:phosphopantetheine binding"/>
    <property type="evidence" value="ECO:0007669"/>
    <property type="project" value="TreeGrafter"/>
</dbReference>
<dbReference type="PANTHER" id="PTHR45527">
    <property type="entry name" value="NONRIBOSOMAL PEPTIDE SYNTHETASE"/>
    <property type="match status" value="1"/>
</dbReference>
<reference evidence="1 2" key="1">
    <citation type="submission" date="2020-04" db="EMBL/GenBank/DDBJ databases">
        <title>Molecular characterization of pseudomonads from Agaricus bisporus reveal novel blotch 2 pathogens in Western Europe.</title>
        <authorList>
            <person name="Taparia T."/>
            <person name="Krijger M."/>
            <person name="Haynes E."/>
            <person name="Elpinstone J.G."/>
            <person name="Noble R."/>
            <person name="Van Der Wolf J."/>
        </authorList>
    </citation>
    <scope>NUCLEOTIDE SEQUENCE [LARGE SCALE GENOMIC DNA]</scope>
    <source>
        <strain evidence="1 2">IPO3737</strain>
    </source>
</reference>
<dbReference type="Gene3D" id="2.30.38.10">
    <property type="entry name" value="Luciferase, Domain 3"/>
    <property type="match status" value="1"/>
</dbReference>
<name>A0A7Y8CP81_9PSED</name>
<dbReference type="RefSeq" id="WP_177081342.1">
    <property type="nucleotide sequence ID" value="NZ_JACAQD010000221.1"/>
</dbReference>
<dbReference type="Gene3D" id="3.30.300.30">
    <property type="match status" value="1"/>
</dbReference>
<feature type="non-terminal residue" evidence="1">
    <location>
        <position position="123"/>
    </location>
</feature>
<dbReference type="AlphaFoldDB" id="A0A7Y8CP81"/>
<comment type="caution">
    <text evidence="1">The sequence shown here is derived from an EMBL/GenBank/DDBJ whole genome shotgun (WGS) entry which is preliminary data.</text>
</comment>
<dbReference type="Proteomes" id="UP000520592">
    <property type="component" value="Unassembled WGS sequence"/>
</dbReference>
<dbReference type="EMBL" id="JACAQD010000221">
    <property type="protein sequence ID" value="NWC37640.1"/>
    <property type="molecule type" value="Genomic_DNA"/>
</dbReference>
<sequence length="123" mass="13469">GELYIGGAGVAKGYLNQPQLTAEKFIPNPFGEGVLYRTGDLACWQVDGTLVYQGRNDLQVKIRGFRIEPGEIETCLASFTGVKDAVVLAREDEPGDKRLVAYYTASEPLDIETLRAHLQGQLP</sequence>
<dbReference type="PANTHER" id="PTHR45527:SF14">
    <property type="entry name" value="PLIPASTATIN SYNTHASE SUBUNIT B"/>
    <property type="match status" value="1"/>
</dbReference>
<dbReference type="SUPFAM" id="SSF56801">
    <property type="entry name" value="Acetyl-CoA synthetase-like"/>
    <property type="match status" value="1"/>
</dbReference>
<dbReference type="GO" id="GO:0044550">
    <property type="term" value="P:secondary metabolite biosynthetic process"/>
    <property type="evidence" value="ECO:0007669"/>
    <property type="project" value="TreeGrafter"/>
</dbReference>
<dbReference type="GO" id="GO:0005829">
    <property type="term" value="C:cytosol"/>
    <property type="evidence" value="ECO:0007669"/>
    <property type="project" value="TreeGrafter"/>
</dbReference>
<gene>
    <name evidence="1" type="ORF">HX876_35465</name>
</gene>
<feature type="non-terminal residue" evidence="1">
    <location>
        <position position="1"/>
    </location>
</feature>
<dbReference type="GO" id="GO:0043041">
    <property type="term" value="P:amino acid activation for nonribosomal peptide biosynthetic process"/>
    <property type="evidence" value="ECO:0007669"/>
    <property type="project" value="TreeGrafter"/>
</dbReference>
<proteinExistence type="predicted"/>
<evidence type="ECO:0000313" key="1">
    <source>
        <dbReference type="EMBL" id="NWC37640.1"/>
    </source>
</evidence>
<accession>A0A7Y8CP81</accession>
<dbReference type="InterPro" id="IPR045851">
    <property type="entry name" value="AMP-bd_C_sf"/>
</dbReference>
<organism evidence="1 2">
    <name type="scientific">Pseudomonas gingeri</name>
    <dbReference type="NCBI Taxonomy" id="117681"/>
    <lineage>
        <taxon>Bacteria</taxon>
        <taxon>Pseudomonadati</taxon>
        <taxon>Pseudomonadota</taxon>
        <taxon>Gammaproteobacteria</taxon>
        <taxon>Pseudomonadales</taxon>
        <taxon>Pseudomonadaceae</taxon>
        <taxon>Pseudomonas</taxon>
    </lineage>
</organism>
<evidence type="ECO:0000313" key="2">
    <source>
        <dbReference type="Proteomes" id="UP000520592"/>
    </source>
</evidence>